<proteinExistence type="predicted"/>
<sequence>MMKFAAALPLSLFFVSACSETPIEEHGGEAAAEMEQQIEAEAKTLEQAADEAVEILDAEIEAELEDEGVGKPAEPVAAPAEESATGQ</sequence>
<accession>A0A6H2DKM3</accession>
<keyword evidence="3" id="KW-1185">Reference proteome</keyword>
<feature type="region of interest" description="Disordered" evidence="1">
    <location>
        <begin position="64"/>
        <end position="87"/>
    </location>
</feature>
<name>A0A6H2DKM3_9SPHN</name>
<gene>
    <name evidence="2" type="ORF">HF685_01900</name>
</gene>
<dbReference type="Proteomes" id="UP000501600">
    <property type="component" value="Chromosome"/>
</dbReference>
<organism evidence="2 3">
    <name type="scientific">Parasphingorhabdus halotolerans</name>
    <dbReference type="NCBI Taxonomy" id="2725558"/>
    <lineage>
        <taxon>Bacteria</taxon>
        <taxon>Pseudomonadati</taxon>
        <taxon>Pseudomonadota</taxon>
        <taxon>Alphaproteobacteria</taxon>
        <taxon>Sphingomonadales</taxon>
        <taxon>Sphingomonadaceae</taxon>
        <taxon>Parasphingorhabdus</taxon>
    </lineage>
</organism>
<dbReference type="AlphaFoldDB" id="A0A6H2DKM3"/>
<dbReference type="RefSeq" id="WP_168818050.1">
    <property type="nucleotide sequence ID" value="NZ_CP051217.1"/>
</dbReference>
<protein>
    <submittedName>
        <fullName evidence="2">Uncharacterized protein</fullName>
    </submittedName>
</protein>
<feature type="compositionally biased region" description="Low complexity" evidence="1">
    <location>
        <begin position="70"/>
        <end position="87"/>
    </location>
</feature>
<evidence type="ECO:0000313" key="3">
    <source>
        <dbReference type="Proteomes" id="UP000501600"/>
    </source>
</evidence>
<reference evidence="2 3" key="1">
    <citation type="submission" date="2020-04" db="EMBL/GenBank/DDBJ databases">
        <title>Genome sequence for Sphingorhabdus sp. strain M1.</title>
        <authorList>
            <person name="Park S.-J."/>
        </authorList>
    </citation>
    <scope>NUCLEOTIDE SEQUENCE [LARGE SCALE GENOMIC DNA]</scope>
    <source>
        <strain evidence="2 3">JK6</strain>
    </source>
</reference>
<dbReference type="PROSITE" id="PS51257">
    <property type="entry name" value="PROKAR_LIPOPROTEIN"/>
    <property type="match status" value="1"/>
</dbReference>
<dbReference type="KEGG" id="phao:HF685_01900"/>
<evidence type="ECO:0000313" key="2">
    <source>
        <dbReference type="EMBL" id="QJB68206.1"/>
    </source>
</evidence>
<evidence type="ECO:0000256" key="1">
    <source>
        <dbReference type="SAM" id="MobiDB-lite"/>
    </source>
</evidence>
<dbReference type="EMBL" id="CP051217">
    <property type="protein sequence ID" value="QJB68206.1"/>
    <property type="molecule type" value="Genomic_DNA"/>
</dbReference>